<dbReference type="PANTHER" id="PTHR42909">
    <property type="entry name" value="ZGC:136858"/>
    <property type="match status" value="1"/>
</dbReference>
<dbReference type="EMBL" id="CP149782">
    <property type="protein sequence ID" value="WYF43910.1"/>
    <property type="molecule type" value="Genomic_DNA"/>
</dbReference>
<dbReference type="GO" id="GO:0016798">
    <property type="term" value="F:hydrolase activity, acting on glycosyl bonds"/>
    <property type="evidence" value="ECO:0007669"/>
    <property type="project" value="TreeGrafter"/>
</dbReference>
<keyword evidence="1" id="KW-0808">Transferase</keyword>
<dbReference type="Pfam" id="PF00294">
    <property type="entry name" value="PfkB"/>
    <property type="match status" value="1"/>
</dbReference>
<evidence type="ECO:0000256" key="1">
    <source>
        <dbReference type="ARBA" id="ARBA00022679"/>
    </source>
</evidence>
<dbReference type="Gene3D" id="1.10.10.10">
    <property type="entry name" value="Winged helix-like DNA-binding domain superfamily/Winged helix DNA-binding domain"/>
    <property type="match status" value="1"/>
</dbReference>
<keyword evidence="2 4" id="KW-0418">Kinase</keyword>
<dbReference type="AlphaFoldDB" id="A0AAU6Q115"/>
<evidence type="ECO:0000259" key="3">
    <source>
        <dbReference type="Pfam" id="PF00294"/>
    </source>
</evidence>
<evidence type="ECO:0000313" key="4">
    <source>
        <dbReference type="EMBL" id="WYF43910.1"/>
    </source>
</evidence>
<organism evidence="4">
    <name type="scientific">Deinococcus sp. VB142</name>
    <dbReference type="NCBI Taxonomy" id="3112952"/>
    <lineage>
        <taxon>Bacteria</taxon>
        <taxon>Thermotogati</taxon>
        <taxon>Deinococcota</taxon>
        <taxon>Deinococci</taxon>
        <taxon>Deinococcales</taxon>
        <taxon>Deinococcaceae</taxon>
        <taxon>Deinococcus</taxon>
    </lineage>
</organism>
<protein>
    <submittedName>
        <fullName evidence="4">Carbohydrate kinase</fullName>
    </submittedName>
</protein>
<gene>
    <name evidence="4" type="ORF">WDJ50_10875</name>
</gene>
<dbReference type="PANTHER" id="PTHR42909:SF4">
    <property type="entry name" value="CARBOHYDRATE KINASE, PFKB FAMILY"/>
    <property type="match status" value="1"/>
</dbReference>
<dbReference type="InterPro" id="IPR036388">
    <property type="entry name" value="WH-like_DNA-bd_sf"/>
</dbReference>
<dbReference type="Gene3D" id="3.40.1190.20">
    <property type="match status" value="1"/>
</dbReference>
<dbReference type="PROSITE" id="PS00584">
    <property type="entry name" value="PFKB_KINASES_2"/>
    <property type="match status" value="1"/>
</dbReference>
<dbReference type="RefSeq" id="WP_339094994.1">
    <property type="nucleotide sequence ID" value="NZ_CP149782.1"/>
</dbReference>
<dbReference type="InterPro" id="IPR036390">
    <property type="entry name" value="WH_DNA-bd_sf"/>
</dbReference>
<feature type="domain" description="Carbohydrate kinase PfkB" evidence="3">
    <location>
        <begin position="63"/>
        <end position="353"/>
    </location>
</feature>
<reference evidence="4" key="1">
    <citation type="submission" date="2024-03" db="EMBL/GenBank/DDBJ databases">
        <title>Deinococcus weizhi sp. nov., isolated from human skin.</title>
        <authorList>
            <person name="Wei Z."/>
            <person name="Tian F."/>
            <person name="Yang C."/>
            <person name="Xin L.T."/>
            <person name="Wen Z.J."/>
            <person name="Lan K.C."/>
            <person name="Yu L."/>
            <person name="Zhe W."/>
            <person name="Dan F.D."/>
            <person name="Jun W."/>
            <person name="Rui Z."/>
            <person name="Yong X.J."/>
            <person name="Ting Y."/>
            <person name="Wei X."/>
            <person name="Xu Z.G."/>
            <person name="Xin Z."/>
            <person name="Dong F.G."/>
            <person name="Ni X.M."/>
            <person name="Zheng M.G."/>
            <person name="Chun Y."/>
            <person name="Qian W.X."/>
        </authorList>
    </citation>
    <scope>NUCLEOTIDE SEQUENCE</scope>
    <source>
        <strain evidence="4">VB142</strain>
    </source>
</reference>
<dbReference type="SUPFAM" id="SSF53613">
    <property type="entry name" value="Ribokinase-like"/>
    <property type="match status" value="1"/>
</dbReference>
<proteinExistence type="predicted"/>
<dbReference type="GO" id="GO:0004730">
    <property type="term" value="F:pseudouridylate synthase activity"/>
    <property type="evidence" value="ECO:0007669"/>
    <property type="project" value="TreeGrafter"/>
</dbReference>
<name>A0AAU6Q115_9DEIO</name>
<accession>A0AAU6Q115</accession>
<dbReference type="InterPro" id="IPR011611">
    <property type="entry name" value="PfkB_dom"/>
</dbReference>
<dbReference type="GO" id="GO:0005737">
    <property type="term" value="C:cytoplasm"/>
    <property type="evidence" value="ECO:0007669"/>
    <property type="project" value="TreeGrafter"/>
</dbReference>
<dbReference type="InterPro" id="IPR002173">
    <property type="entry name" value="Carboh/pur_kinase_PfkB_CS"/>
</dbReference>
<dbReference type="PROSITE" id="PS00583">
    <property type="entry name" value="PFKB_KINASES_1"/>
    <property type="match status" value="1"/>
</dbReference>
<dbReference type="Pfam" id="PF13412">
    <property type="entry name" value="HTH_24"/>
    <property type="match status" value="1"/>
</dbReference>
<dbReference type="GO" id="GO:0016301">
    <property type="term" value="F:kinase activity"/>
    <property type="evidence" value="ECO:0007669"/>
    <property type="project" value="UniProtKB-KW"/>
</dbReference>
<sequence>MALTERERELLERIQASPLASPEELAQQLGTTRAAVNVHVSNLMKKGVLLGRGYVVAPEARAERVVVVGGANMDLKARICGPLVSGTSNPGVTSQSPGGVARNVAENLARLGVAVRLLTAVGQDAMGDTLLRETAAAGVDVSAAVRVDGHSTGSYTAVLNAEGELLVAVAAMDVMEALTPAALRSRRTALRGAGWLVADGNLSADTLEALLALAAEGGQRVVFEPVSVSKAVRLLPALAAGYAPYALTPNLSELSALVGRTVADEAGEIRTAALELHAQGSEIVWVRRGERGSLLSLPGESTELPALKAEVVDVTGAGDSMLGAFLAALVAGALPAQAAREAHAAAALTIESPFTVVPDLSRQSLQARLSAAKEIL</sequence>
<dbReference type="SUPFAM" id="SSF46785">
    <property type="entry name" value="Winged helix' DNA-binding domain"/>
    <property type="match status" value="1"/>
</dbReference>
<dbReference type="InterPro" id="IPR029056">
    <property type="entry name" value="Ribokinase-like"/>
</dbReference>
<evidence type="ECO:0000256" key="2">
    <source>
        <dbReference type="ARBA" id="ARBA00022777"/>
    </source>
</evidence>
<dbReference type="CDD" id="cd01941">
    <property type="entry name" value="YeiC_kinase_like"/>
    <property type="match status" value="1"/>
</dbReference>